<feature type="domain" description="Quinolinate phosphoribosyl transferase C-terminal" evidence="11">
    <location>
        <begin position="108"/>
        <end position="273"/>
    </location>
</feature>
<dbReference type="InterPro" id="IPR027277">
    <property type="entry name" value="NadC/ModD"/>
</dbReference>
<dbReference type="Gene3D" id="3.90.1170.20">
    <property type="entry name" value="Quinolinate phosphoribosyl transferase, N-terminal domain"/>
    <property type="match status" value="1"/>
</dbReference>
<dbReference type="SUPFAM" id="SSF51690">
    <property type="entry name" value="Nicotinate/Quinolinate PRTase C-terminal domain-like"/>
    <property type="match status" value="1"/>
</dbReference>
<proteinExistence type="inferred from homology"/>
<dbReference type="PANTHER" id="PTHR32179:SF3">
    <property type="entry name" value="NICOTINATE-NUCLEOTIDE PYROPHOSPHORYLASE [CARBOXYLATING]"/>
    <property type="match status" value="1"/>
</dbReference>
<protein>
    <recommendedName>
        <fullName evidence="4">nicotinate-nucleotide diphosphorylase (carboxylating)</fullName>
        <ecNumber evidence="4">2.4.2.19</ecNumber>
    </recommendedName>
    <alternativeName>
        <fullName evidence="8">Quinolinate phosphoribosyltransferase [decarboxylating]</fullName>
    </alternativeName>
</protein>
<evidence type="ECO:0000256" key="1">
    <source>
        <dbReference type="ARBA" id="ARBA00003237"/>
    </source>
</evidence>
<accession>A0ABY8E7R8</accession>
<evidence type="ECO:0000256" key="2">
    <source>
        <dbReference type="ARBA" id="ARBA00004893"/>
    </source>
</evidence>
<dbReference type="PIRSF" id="PIRSF006250">
    <property type="entry name" value="NadC_ModD"/>
    <property type="match status" value="1"/>
</dbReference>
<dbReference type="InterPro" id="IPR002638">
    <property type="entry name" value="Quinolinate_PRibosylTrfase_C"/>
</dbReference>
<dbReference type="EC" id="2.4.2.19" evidence="4"/>
<dbReference type="Pfam" id="PF02749">
    <property type="entry name" value="QRPTase_N"/>
    <property type="match status" value="1"/>
</dbReference>
<keyword evidence="14" id="KW-1185">Reference proteome</keyword>
<evidence type="ECO:0000256" key="4">
    <source>
        <dbReference type="ARBA" id="ARBA00011944"/>
    </source>
</evidence>
<organism evidence="13 14">
    <name type="scientific">Tepidibacter hydrothermalis</name>
    <dbReference type="NCBI Taxonomy" id="3036126"/>
    <lineage>
        <taxon>Bacteria</taxon>
        <taxon>Bacillati</taxon>
        <taxon>Bacillota</taxon>
        <taxon>Clostridia</taxon>
        <taxon>Peptostreptococcales</taxon>
        <taxon>Peptostreptococcaceae</taxon>
        <taxon>Tepidibacter</taxon>
    </lineage>
</organism>
<evidence type="ECO:0000256" key="5">
    <source>
        <dbReference type="ARBA" id="ARBA00022642"/>
    </source>
</evidence>
<dbReference type="InterPro" id="IPR004393">
    <property type="entry name" value="NadC"/>
</dbReference>
<gene>
    <name evidence="13" type="primary">nadC</name>
    <name evidence="13" type="ORF">P4S50_10940</name>
</gene>
<evidence type="ECO:0000256" key="8">
    <source>
        <dbReference type="ARBA" id="ARBA00033102"/>
    </source>
</evidence>
<dbReference type="GO" id="GO:0004514">
    <property type="term" value="F:nicotinate-nucleotide diphosphorylase (carboxylating) activity"/>
    <property type="evidence" value="ECO:0007669"/>
    <property type="project" value="UniProtKB-EC"/>
</dbReference>
<sequence length="279" mass="30548">MNWLIADEIIKNALIEDGVYGDISTNSIVSKSSLCSVELIVKENGVIAGLDVFKRVFDLLGNVEVEFNVKDGEKVENKQVIGIIKGNTMNVLKGERIALNFLQRMSGIATITNRMVEKLYGTKAKLLDTRKTTPNLRIFEKYSVKAGGGCNHRFSLSDGVMLKDNHIQAAGGIKNAVKLAKENTSFVRKIEVEVESIEEVKEALESGVDIIMLDNMSIENMKEAVRIIDGKAITEASGNVSIDKIKSIAETGVDYISCGALTHSVKALDISMKNLIIKK</sequence>
<feature type="domain" description="Quinolinate phosphoribosyl transferase N-terminal" evidence="12">
    <location>
        <begin position="22"/>
        <end position="106"/>
    </location>
</feature>
<dbReference type="SUPFAM" id="SSF54675">
    <property type="entry name" value="Nicotinate/Quinolinate PRTase N-terminal domain-like"/>
    <property type="match status" value="1"/>
</dbReference>
<comment type="pathway">
    <text evidence="2">Cofactor biosynthesis; NAD(+) biosynthesis; nicotinate D-ribonucleotide from quinolinate: step 1/1.</text>
</comment>
<dbReference type="InterPro" id="IPR013785">
    <property type="entry name" value="Aldolase_TIM"/>
</dbReference>
<dbReference type="EMBL" id="CP120733">
    <property type="protein sequence ID" value="WFD08904.1"/>
    <property type="molecule type" value="Genomic_DNA"/>
</dbReference>
<dbReference type="Pfam" id="PF01729">
    <property type="entry name" value="QRPTase_C"/>
    <property type="match status" value="1"/>
</dbReference>
<dbReference type="RefSeq" id="WP_277730821.1">
    <property type="nucleotide sequence ID" value="NZ_CP120733.1"/>
</dbReference>
<dbReference type="PANTHER" id="PTHR32179">
    <property type="entry name" value="NICOTINATE-NUCLEOTIDE PYROPHOSPHORYLASE [CARBOXYLATING]"/>
    <property type="match status" value="1"/>
</dbReference>
<evidence type="ECO:0000256" key="7">
    <source>
        <dbReference type="ARBA" id="ARBA00022679"/>
    </source>
</evidence>
<comment type="function">
    <text evidence="1">Involved in the catabolism of quinolinic acid (QA).</text>
</comment>
<dbReference type="NCBIfam" id="TIGR00078">
    <property type="entry name" value="nadC"/>
    <property type="match status" value="1"/>
</dbReference>
<dbReference type="InterPro" id="IPR036068">
    <property type="entry name" value="Nicotinate_pribotase-like_C"/>
</dbReference>
<dbReference type="Proteomes" id="UP001222800">
    <property type="component" value="Chromosome"/>
</dbReference>
<name>A0ABY8E7R8_9FIRM</name>
<dbReference type="Gene3D" id="3.20.20.70">
    <property type="entry name" value="Aldolase class I"/>
    <property type="match status" value="1"/>
</dbReference>
<keyword evidence="7 10" id="KW-0808">Transferase</keyword>
<comment type="similarity">
    <text evidence="3 10">Belongs to the NadC/ModD family.</text>
</comment>
<dbReference type="CDD" id="cd01572">
    <property type="entry name" value="QPRTase"/>
    <property type="match status" value="1"/>
</dbReference>
<evidence type="ECO:0000256" key="6">
    <source>
        <dbReference type="ARBA" id="ARBA00022676"/>
    </source>
</evidence>
<evidence type="ECO:0000259" key="11">
    <source>
        <dbReference type="Pfam" id="PF01729"/>
    </source>
</evidence>
<evidence type="ECO:0000256" key="9">
    <source>
        <dbReference type="ARBA" id="ARBA00047445"/>
    </source>
</evidence>
<dbReference type="InterPro" id="IPR037128">
    <property type="entry name" value="Quinolinate_PRibosylTase_N_sf"/>
</dbReference>
<evidence type="ECO:0000313" key="14">
    <source>
        <dbReference type="Proteomes" id="UP001222800"/>
    </source>
</evidence>
<comment type="catalytic activity">
    <reaction evidence="9">
        <text>nicotinate beta-D-ribonucleotide + CO2 + diphosphate = quinolinate + 5-phospho-alpha-D-ribose 1-diphosphate + 2 H(+)</text>
        <dbReference type="Rhea" id="RHEA:12733"/>
        <dbReference type="ChEBI" id="CHEBI:15378"/>
        <dbReference type="ChEBI" id="CHEBI:16526"/>
        <dbReference type="ChEBI" id="CHEBI:29959"/>
        <dbReference type="ChEBI" id="CHEBI:33019"/>
        <dbReference type="ChEBI" id="CHEBI:57502"/>
        <dbReference type="ChEBI" id="CHEBI:58017"/>
        <dbReference type="EC" id="2.4.2.19"/>
    </reaction>
</comment>
<keyword evidence="5" id="KW-0662">Pyridine nucleotide biosynthesis</keyword>
<evidence type="ECO:0000256" key="3">
    <source>
        <dbReference type="ARBA" id="ARBA00009400"/>
    </source>
</evidence>
<dbReference type="InterPro" id="IPR022412">
    <property type="entry name" value="Quinolinate_PRibosylTrfase_N"/>
</dbReference>
<evidence type="ECO:0000313" key="13">
    <source>
        <dbReference type="EMBL" id="WFD08904.1"/>
    </source>
</evidence>
<keyword evidence="6 10" id="KW-0328">Glycosyltransferase</keyword>
<evidence type="ECO:0000256" key="10">
    <source>
        <dbReference type="PIRNR" id="PIRNR006250"/>
    </source>
</evidence>
<evidence type="ECO:0000259" key="12">
    <source>
        <dbReference type="Pfam" id="PF02749"/>
    </source>
</evidence>
<reference evidence="13 14" key="1">
    <citation type="submission" date="2023-03" db="EMBL/GenBank/DDBJ databases">
        <title>Complete genome sequence of Tepidibacter sp. SWIR-1, isolated from a deep-sea hydrothermal vent.</title>
        <authorList>
            <person name="Li X."/>
        </authorList>
    </citation>
    <scope>NUCLEOTIDE SEQUENCE [LARGE SCALE GENOMIC DNA]</scope>
    <source>
        <strain evidence="13 14">SWIR-1</strain>
    </source>
</reference>